<keyword evidence="3" id="KW-1185">Reference proteome</keyword>
<name>A0ABR1EC57_NECAM</name>
<accession>A0ABR1EC57</accession>
<comment type="caution">
    <text evidence="2">The sequence shown here is derived from an EMBL/GenBank/DDBJ whole genome shotgun (WGS) entry which is preliminary data.</text>
</comment>
<gene>
    <name evidence="2" type="primary">Necator_chrX.g21833</name>
    <name evidence="2" type="ORF">RB195_021672</name>
</gene>
<protein>
    <recommendedName>
        <fullName evidence="4">Secreted protein</fullName>
    </recommendedName>
</protein>
<reference evidence="2 3" key="1">
    <citation type="submission" date="2023-08" db="EMBL/GenBank/DDBJ databases">
        <title>A Necator americanus chromosomal reference genome.</title>
        <authorList>
            <person name="Ilik V."/>
            <person name="Petrzelkova K.J."/>
            <person name="Pardy F."/>
            <person name="Fuh T."/>
            <person name="Niatou-Singa F.S."/>
            <person name="Gouil Q."/>
            <person name="Baker L."/>
            <person name="Ritchie M.E."/>
            <person name="Jex A.R."/>
            <person name="Gazzola D."/>
            <person name="Li H."/>
            <person name="Toshio Fujiwara R."/>
            <person name="Zhan B."/>
            <person name="Aroian R.V."/>
            <person name="Pafco B."/>
            <person name="Schwarz E.M."/>
        </authorList>
    </citation>
    <scope>NUCLEOTIDE SEQUENCE [LARGE SCALE GENOMIC DNA]</scope>
    <source>
        <strain evidence="2 3">Aroian</strain>
        <tissue evidence="2">Whole animal</tissue>
    </source>
</reference>
<keyword evidence="1" id="KW-0732">Signal</keyword>
<feature type="signal peptide" evidence="1">
    <location>
        <begin position="1"/>
        <end position="18"/>
    </location>
</feature>
<evidence type="ECO:0008006" key="4">
    <source>
        <dbReference type="Google" id="ProtNLM"/>
    </source>
</evidence>
<dbReference type="EMBL" id="JAVFWL010000006">
    <property type="protein sequence ID" value="KAK6760279.1"/>
    <property type="molecule type" value="Genomic_DNA"/>
</dbReference>
<dbReference type="Proteomes" id="UP001303046">
    <property type="component" value="Unassembled WGS sequence"/>
</dbReference>
<evidence type="ECO:0000313" key="2">
    <source>
        <dbReference type="EMBL" id="KAK6760279.1"/>
    </source>
</evidence>
<sequence>MFRRNHPLCFLIIALIHAKIIRDSSFHEEYTTFPHIGYFRKVRREDVFLLSIYLDGNILRNTCIDFFVWDGL</sequence>
<organism evidence="2 3">
    <name type="scientific">Necator americanus</name>
    <name type="common">Human hookworm</name>
    <dbReference type="NCBI Taxonomy" id="51031"/>
    <lineage>
        <taxon>Eukaryota</taxon>
        <taxon>Metazoa</taxon>
        <taxon>Ecdysozoa</taxon>
        <taxon>Nematoda</taxon>
        <taxon>Chromadorea</taxon>
        <taxon>Rhabditida</taxon>
        <taxon>Rhabditina</taxon>
        <taxon>Rhabditomorpha</taxon>
        <taxon>Strongyloidea</taxon>
        <taxon>Ancylostomatidae</taxon>
        <taxon>Bunostominae</taxon>
        <taxon>Necator</taxon>
    </lineage>
</organism>
<evidence type="ECO:0000313" key="3">
    <source>
        <dbReference type="Proteomes" id="UP001303046"/>
    </source>
</evidence>
<feature type="chain" id="PRO_5046576198" description="Secreted protein" evidence="1">
    <location>
        <begin position="19"/>
        <end position="72"/>
    </location>
</feature>
<proteinExistence type="predicted"/>
<evidence type="ECO:0000256" key="1">
    <source>
        <dbReference type="SAM" id="SignalP"/>
    </source>
</evidence>